<dbReference type="SMART" id="SM00220">
    <property type="entry name" value="S_TKc"/>
    <property type="match status" value="1"/>
</dbReference>
<dbReference type="InterPro" id="IPR016123">
    <property type="entry name" value="Mog1/PsbP_a/b/a-sand"/>
</dbReference>
<dbReference type="SUPFAM" id="SSF56112">
    <property type="entry name" value="Protein kinase-like (PK-like)"/>
    <property type="match status" value="1"/>
</dbReference>
<evidence type="ECO:0000256" key="8">
    <source>
        <dbReference type="SAM" id="MobiDB-lite"/>
    </source>
</evidence>
<keyword evidence="12" id="KW-1185">Reference proteome</keyword>
<evidence type="ECO:0000256" key="9">
    <source>
        <dbReference type="SAM" id="Phobius"/>
    </source>
</evidence>
<evidence type="ECO:0000313" key="11">
    <source>
        <dbReference type="EMBL" id="GAA3392171.1"/>
    </source>
</evidence>
<feature type="compositionally biased region" description="Low complexity" evidence="8">
    <location>
        <begin position="699"/>
        <end position="711"/>
    </location>
</feature>
<dbReference type="PROSITE" id="PS00107">
    <property type="entry name" value="PROTEIN_KINASE_ATP"/>
    <property type="match status" value="1"/>
</dbReference>
<dbReference type="Pfam" id="PF00069">
    <property type="entry name" value="Pkinase"/>
    <property type="match status" value="1"/>
</dbReference>
<reference evidence="12" key="1">
    <citation type="journal article" date="2019" name="Int. J. Syst. Evol. Microbiol.">
        <title>The Global Catalogue of Microorganisms (GCM) 10K type strain sequencing project: providing services to taxonomists for standard genome sequencing and annotation.</title>
        <authorList>
            <consortium name="The Broad Institute Genomics Platform"/>
            <consortium name="The Broad Institute Genome Sequencing Center for Infectious Disease"/>
            <person name="Wu L."/>
            <person name="Ma J."/>
        </authorList>
    </citation>
    <scope>NUCLEOTIDE SEQUENCE [LARGE SCALE GENOMIC DNA]</scope>
    <source>
        <strain evidence="12">JCM 9458</strain>
    </source>
</reference>
<dbReference type="PROSITE" id="PS00108">
    <property type="entry name" value="PROTEIN_KINASE_ST"/>
    <property type="match status" value="1"/>
</dbReference>
<organism evidence="11 12">
    <name type="scientific">Cryptosporangium minutisporangium</name>
    <dbReference type="NCBI Taxonomy" id="113569"/>
    <lineage>
        <taxon>Bacteria</taxon>
        <taxon>Bacillati</taxon>
        <taxon>Actinomycetota</taxon>
        <taxon>Actinomycetes</taxon>
        <taxon>Cryptosporangiales</taxon>
        <taxon>Cryptosporangiaceae</taxon>
        <taxon>Cryptosporangium</taxon>
    </lineage>
</organism>
<dbReference type="PANTHER" id="PTHR43289:SF6">
    <property type="entry name" value="SERINE_THREONINE-PROTEIN KINASE NEKL-3"/>
    <property type="match status" value="1"/>
</dbReference>
<evidence type="ECO:0000256" key="5">
    <source>
        <dbReference type="ARBA" id="ARBA00022777"/>
    </source>
</evidence>
<evidence type="ECO:0000256" key="7">
    <source>
        <dbReference type="PROSITE-ProRule" id="PRU10141"/>
    </source>
</evidence>
<dbReference type="Gene3D" id="3.30.200.20">
    <property type="entry name" value="Phosphorylase Kinase, domain 1"/>
    <property type="match status" value="1"/>
</dbReference>
<dbReference type="PROSITE" id="PS50011">
    <property type="entry name" value="PROTEIN_KINASE_DOM"/>
    <property type="match status" value="1"/>
</dbReference>
<dbReference type="EC" id="2.7.11.1" evidence="1"/>
<evidence type="ECO:0000256" key="2">
    <source>
        <dbReference type="ARBA" id="ARBA00022527"/>
    </source>
</evidence>
<feature type="compositionally biased region" description="Pro residues" evidence="8">
    <location>
        <begin position="349"/>
        <end position="361"/>
    </location>
</feature>
<feature type="compositionally biased region" description="Pro residues" evidence="8">
    <location>
        <begin position="681"/>
        <end position="698"/>
    </location>
</feature>
<proteinExistence type="predicted"/>
<feature type="compositionally biased region" description="Pro residues" evidence="8">
    <location>
        <begin position="482"/>
        <end position="495"/>
    </location>
</feature>
<accession>A0ABP6T3E4</accession>
<comment type="caution">
    <text evidence="11">The sequence shown here is derived from an EMBL/GenBank/DDBJ whole genome shotgun (WGS) entry which is preliminary data.</text>
</comment>
<feature type="compositionally biased region" description="Pro residues" evidence="8">
    <location>
        <begin position="369"/>
        <end position="382"/>
    </location>
</feature>
<dbReference type="InterPro" id="IPR000719">
    <property type="entry name" value="Prot_kinase_dom"/>
</dbReference>
<dbReference type="Gene3D" id="1.10.510.10">
    <property type="entry name" value="Transferase(Phosphotransferase) domain 1"/>
    <property type="match status" value="1"/>
</dbReference>
<feature type="region of interest" description="Disordered" evidence="8">
    <location>
        <begin position="286"/>
        <end position="768"/>
    </location>
</feature>
<keyword evidence="6 7" id="KW-0067">ATP-binding</keyword>
<dbReference type="CDD" id="cd14014">
    <property type="entry name" value="STKc_PknB_like"/>
    <property type="match status" value="1"/>
</dbReference>
<dbReference type="SUPFAM" id="SSF55724">
    <property type="entry name" value="Mog1p/PsbP-like"/>
    <property type="match status" value="1"/>
</dbReference>
<feature type="compositionally biased region" description="Gly residues" evidence="8">
    <location>
        <begin position="496"/>
        <end position="656"/>
    </location>
</feature>
<gene>
    <name evidence="11" type="ORF">GCM10020369_52870</name>
</gene>
<dbReference type="PANTHER" id="PTHR43289">
    <property type="entry name" value="MITOGEN-ACTIVATED PROTEIN KINASE KINASE KINASE 20-RELATED"/>
    <property type="match status" value="1"/>
</dbReference>
<dbReference type="InterPro" id="IPR017441">
    <property type="entry name" value="Protein_kinase_ATP_BS"/>
</dbReference>
<keyword evidence="3" id="KW-0808">Transferase</keyword>
<evidence type="ECO:0000256" key="4">
    <source>
        <dbReference type="ARBA" id="ARBA00022741"/>
    </source>
</evidence>
<keyword evidence="9" id="KW-0472">Membrane</keyword>
<feature type="compositionally biased region" description="Low complexity" evidence="8">
    <location>
        <begin position="330"/>
        <end position="348"/>
    </location>
</feature>
<evidence type="ECO:0000256" key="3">
    <source>
        <dbReference type="ARBA" id="ARBA00022679"/>
    </source>
</evidence>
<dbReference type="EMBL" id="BAAAYN010000036">
    <property type="protein sequence ID" value="GAA3392171.1"/>
    <property type="molecule type" value="Genomic_DNA"/>
</dbReference>
<feature type="transmembrane region" description="Helical" evidence="9">
    <location>
        <begin position="774"/>
        <end position="798"/>
    </location>
</feature>
<evidence type="ECO:0000313" key="12">
    <source>
        <dbReference type="Proteomes" id="UP001501676"/>
    </source>
</evidence>
<dbReference type="InterPro" id="IPR008271">
    <property type="entry name" value="Ser/Thr_kinase_AS"/>
</dbReference>
<keyword evidence="4 7" id="KW-0547">Nucleotide-binding</keyword>
<evidence type="ECO:0000259" key="10">
    <source>
        <dbReference type="PROSITE" id="PS50011"/>
    </source>
</evidence>
<feature type="compositionally biased region" description="Pro residues" evidence="8">
    <location>
        <begin position="318"/>
        <end position="328"/>
    </location>
</feature>
<dbReference type="Gene3D" id="3.40.1000.10">
    <property type="entry name" value="Mog1/PsbP, alpha/beta/alpha sandwich"/>
    <property type="match status" value="1"/>
</dbReference>
<feature type="binding site" evidence="7">
    <location>
        <position position="54"/>
    </location>
    <ligand>
        <name>ATP</name>
        <dbReference type="ChEBI" id="CHEBI:30616"/>
    </ligand>
</feature>
<dbReference type="InterPro" id="IPR011009">
    <property type="entry name" value="Kinase-like_dom_sf"/>
</dbReference>
<keyword evidence="9" id="KW-1133">Transmembrane helix</keyword>
<dbReference type="Proteomes" id="UP001501676">
    <property type="component" value="Unassembled WGS sequence"/>
</dbReference>
<keyword evidence="5" id="KW-0418">Kinase</keyword>
<evidence type="ECO:0000256" key="6">
    <source>
        <dbReference type="ARBA" id="ARBA00022840"/>
    </source>
</evidence>
<keyword evidence="2" id="KW-0723">Serine/threonine-protein kinase</keyword>
<keyword evidence="9" id="KW-0812">Transmembrane</keyword>
<name>A0ABP6T3E4_9ACTN</name>
<evidence type="ECO:0000256" key="1">
    <source>
        <dbReference type="ARBA" id="ARBA00012513"/>
    </source>
</evidence>
<feature type="domain" description="Protein kinase" evidence="10">
    <location>
        <begin position="25"/>
        <end position="283"/>
    </location>
</feature>
<protein>
    <recommendedName>
        <fullName evidence="1">non-specific serine/threonine protein kinase</fullName>
        <ecNumber evidence="1">2.7.11.1</ecNumber>
    </recommendedName>
</protein>
<feature type="compositionally biased region" description="Low complexity" evidence="8">
    <location>
        <begin position="383"/>
        <end position="392"/>
    </location>
</feature>
<sequence>MDAPTPVDGTSAAKAPDGRTVGRRYTLRSSVGSGGMGTVWRAFDELLRREVAVKEVLLPPGIPAPERSVLCERTLREARAAAALNHPAVIRVYDVVNDGDRPWIVMELLDAASLADTLRDEGPLPYDRVAEIGLAVLGALEAAHRVGVLHRDVKPGNVLLGTDGRVTLTDFGVARSPNESPLTSTGLLLGSPQYIAPERARGRPFGPPSDLFSLGATLYTAVEGRPPFDRGDPLPTMTAVVVEPPDQMAFAGPLAPVLLGLLEKDPEQRWDAIKTRNALRTVLSGGRITSLDGGGRAPRQSGPADRLQNLRRRREDPSPSPAVPPGTPGGPLSAAPGAAQGTPASASPGTPPPPPPPPPSGTPANRAVPPAPPGAPPPPPGSSGPAKPVSGPGSPGEGASGQRGAPDGTAAMAVNPFTTDGVPSLPADQSDARPTSGGMGNAGPTDKPEPGVAPHSGGPARAGGRATVRGSVSVPGQHVGPGPQPMPGQQPPPGQHGPGQHGPGQHGGGQHGGGQHGGGQHGGGQHGGGQHGGGQHGGGQHGGGQHGGGQHGGGQHGGGQHGGGQHGGGQHGGGQHGGGQHGGGQHGGGQHGGGQHGGGQHGGGQHGGGQHGGGQHGGGQHGGGQHGGGQHGGGQHGGGQHGGGQHGGGQHGGGQHGQHAPGQQPPGQHPMSGYARVPGLTPTPPPQGPPGTQGPPPGYGATTYGTPYGGAPNYGEPGNSTAPLPSTPPPSSSPRRSAYLGASGVGGHTMVSPQPPDLSGTPGSAGPQSRRRTVLIVVAIVVAVLLIGLISYVVSVAASGDDNATSPRPTVSAPARSGVDLKSYSYSERGFTLKAPADWTAKEASTYVDYDSIDGDKLRVLVENGSSPEQHLKSAENYQQKRLEDGQISAFDTIHRKEAAKKLGGEETWEWEFVYTESGVQKHRLWRVAVVDGKAYSVYLTSPEKLFKDRVTLFDEITASFEFDTGAP</sequence>